<comment type="caution">
    <text evidence="3">The sequence shown here is derived from an EMBL/GenBank/DDBJ whole genome shotgun (WGS) entry which is preliminary data.</text>
</comment>
<evidence type="ECO:0000313" key="3">
    <source>
        <dbReference type="EMBL" id="PAV20948.1"/>
    </source>
</evidence>
<organism evidence="3 4">
    <name type="scientific">Pyrrhoderma noxium</name>
    <dbReference type="NCBI Taxonomy" id="2282107"/>
    <lineage>
        <taxon>Eukaryota</taxon>
        <taxon>Fungi</taxon>
        <taxon>Dikarya</taxon>
        <taxon>Basidiomycota</taxon>
        <taxon>Agaricomycotina</taxon>
        <taxon>Agaricomycetes</taxon>
        <taxon>Hymenochaetales</taxon>
        <taxon>Hymenochaetaceae</taxon>
        <taxon>Pyrrhoderma</taxon>
    </lineage>
</organism>
<dbReference type="EMBL" id="NBII01000003">
    <property type="protein sequence ID" value="PAV20948.1"/>
    <property type="molecule type" value="Genomic_DNA"/>
</dbReference>
<proteinExistence type="predicted"/>
<feature type="compositionally biased region" description="Basic residues" evidence="1">
    <location>
        <begin position="550"/>
        <end position="560"/>
    </location>
</feature>
<feature type="transmembrane region" description="Helical" evidence="2">
    <location>
        <begin position="47"/>
        <end position="70"/>
    </location>
</feature>
<evidence type="ECO:0000256" key="2">
    <source>
        <dbReference type="SAM" id="Phobius"/>
    </source>
</evidence>
<feature type="compositionally biased region" description="Basic residues" evidence="1">
    <location>
        <begin position="177"/>
        <end position="187"/>
    </location>
</feature>
<keyword evidence="2" id="KW-0472">Membrane</keyword>
<feature type="compositionally biased region" description="Polar residues" evidence="1">
    <location>
        <begin position="513"/>
        <end position="525"/>
    </location>
</feature>
<keyword evidence="4" id="KW-1185">Reference proteome</keyword>
<feature type="compositionally biased region" description="Basic and acidic residues" evidence="1">
    <location>
        <begin position="304"/>
        <end position="320"/>
    </location>
</feature>
<feature type="region of interest" description="Disordered" evidence="1">
    <location>
        <begin position="92"/>
        <end position="231"/>
    </location>
</feature>
<evidence type="ECO:0000313" key="4">
    <source>
        <dbReference type="Proteomes" id="UP000217199"/>
    </source>
</evidence>
<feature type="compositionally biased region" description="Polar residues" evidence="1">
    <location>
        <begin position="365"/>
        <end position="378"/>
    </location>
</feature>
<name>A0A286UMY3_9AGAM</name>
<keyword evidence="2" id="KW-1133">Transmembrane helix</keyword>
<feature type="compositionally biased region" description="Basic and acidic residues" evidence="1">
    <location>
        <begin position="422"/>
        <end position="439"/>
    </location>
</feature>
<dbReference type="Proteomes" id="UP000217199">
    <property type="component" value="Unassembled WGS sequence"/>
</dbReference>
<reference evidence="3 4" key="1">
    <citation type="journal article" date="2017" name="Mol. Ecol.">
        <title>Comparative and population genomic landscape of Phellinus noxius: A hypervariable fungus causing root rot in trees.</title>
        <authorList>
            <person name="Chung C.L."/>
            <person name="Lee T.J."/>
            <person name="Akiba M."/>
            <person name="Lee H.H."/>
            <person name="Kuo T.H."/>
            <person name="Liu D."/>
            <person name="Ke H.M."/>
            <person name="Yokoi T."/>
            <person name="Roa M.B."/>
            <person name="Lu M.J."/>
            <person name="Chang Y.Y."/>
            <person name="Ann P.J."/>
            <person name="Tsai J.N."/>
            <person name="Chen C.Y."/>
            <person name="Tzean S.S."/>
            <person name="Ota Y."/>
            <person name="Hattori T."/>
            <person name="Sahashi N."/>
            <person name="Liou R.F."/>
            <person name="Kikuchi T."/>
            <person name="Tsai I.J."/>
        </authorList>
    </citation>
    <scope>NUCLEOTIDE SEQUENCE [LARGE SCALE GENOMIC DNA]</scope>
    <source>
        <strain evidence="3 4">FFPRI411160</strain>
    </source>
</reference>
<protein>
    <submittedName>
        <fullName evidence="3">Uncharacterized protein</fullName>
    </submittedName>
</protein>
<feature type="compositionally biased region" description="Polar residues" evidence="1">
    <location>
        <begin position="455"/>
        <end position="465"/>
    </location>
</feature>
<accession>A0A286UMY3</accession>
<feature type="compositionally biased region" description="Polar residues" evidence="1">
    <location>
        <begin position="398"/>
        <end position="421"/>
    </location>
</feature>
<feature type="compositionally biased region" description="Acidic residues" evidence="1">
    <location>
        <begin position="264"/>
        <end position="276"/>
    </location>
</feature>
<dbReference type="STRING" id="2282107.A0A286UMY3"/>
<evidence type="ECO:0000256" key="1">
    <source>
        <dbReference type="SAM" id="MobiDB-lite"/>
    </source>
</evidence>
<feature type="compositionally biased region" description="Low complexity" evidence="1">
    <location>
        <begin position="530"/>
        <end position="543"/>
    </location>
</feature>
<feature type="region of interest" description="Disordered" evidence="1">
    <location>
        <begin position="248"/>
        <end position="589"/>
    </location>
</feature>
<feature type="compositionally biased region" description="Polar residues" evidence="1">
    <location>
        <begin position="281"/>
        <end position="292"/>
    </location>
</feature>
<keyword evidence="2" id="KW-0812">Transmembrane</keyword>
<dbReference type="AlphaFoldDB" id="A0A286UMY3"/>
<feature type="compositionally biased region" description="Basic and acidic residues" evidence="1">
    <location>
        <begin position="466"/>
        <end position="479"/>
    </location>
</feature>
<dbReference type="InParanoid" id="A0A286UMY3"/>
<sequence>MLRNHRLNTPVQGHPPLFSFSNQRHLSSHPPTTALYAQIIIQQHKNIFNFFFLFVSISISHTPICVFFLLNDSNALYRPILPCDTYLHGDINNSWRDKPDQATSTKSAGRGRGRTGGAGRPRAGRGLPTERTDSLDKTLAGGNSQVNGKGQMRRIDQPNLSVDVSVPPSSGTPSPYSRRRRNTHRRSGSTASSKPHPINGVTVPPIPIQDSKGNKDLSDPPAGKDSSAPVHDLREDIRNLVDHVRSFAIENNRPSSPSTHIDWAGDDDDSLPDLEDWGISSKLTSDADTSIIGSEPKQDYLAPVEKEISTLPIVEEKREIPSQPSPSQNDLPEEVSAPQVDEPSQPRRERRRERGNKRDRERRGQVNTSQSNAPSSLTLVVPKKSLLERLSSPVRSDIPSTLPNPKVSRYTSSKSQPSVKSEINKEKSPFVTQEKKSNLHDSANVVDTETDAISEDTTSNTSSLETKVEPNDTNKHSFDWSDEPMDFETLPVFDPPKVVEAPKLDVKPAVPEVSTTPVSFTSNAPSVPARSSPRLRSQRPLSSDATGHSRNNRSSHRTHNSRNQSEPHVPASAGVRTRAPTTTRPKIRSEALAMLTRSLRESPSSTKTTTK</sequence>
<dbReference type="OrthoDB" id="3267789at2759"/>
<feature type="compositionally biased region" description="Low complexity" evidence="1">
    <location>
        <begin position="161"/>
        <end position="176"/>
    </location>
</feature>
<gene>
    <name evidence="3" type="ORF">PNOK_0357500</name>
</gene>